<evidence type="ECO:0008006" key="4">
    <source>
        <dbReference type="Google" id="ProtNLM"/>
    </source>
</evidence>
<sequence length="366" mass="41954">MNTTIKLVVIGTCALLAACNDKIDVTTVLNSNGSCDRVLVANVDEKFIQGDTAQHPFLMNLTGWDIQWKYKDSRIRTDWPVKNFKKEKEDSAEVISVIAHRHFNSVQQMAHAFRIKSSHAWSGITIKPVLEKRFRFFYTYYNYKESFSKLPITLAVPVGKYLSAEEAGYWLVGKPDILKGMNGVEAKEILNNIEEKAGKWLLRNLFEMQYSELLRHLELITNHPSKAIMNTKKDSVFALYYAEYVKEQTKLDLMPILDKSFKTQVFGDFAKAGNDSLLEQINKPEAFEHLSTYFDVYFDYKLVMPGDIIESNGILSHDALNWKIDTYRLLDGDYTIEASSKKANVWAFFTAAFIVVGAIALFFIKR</sequence>
<name>A0A1V9FM27_9BACT</name>
<accession>A0A1V9FM27</accession>
<organism evidence="2 3">
    <name type="scientific">Niastella vici</name>
    <dbReference type="NCBI Taxonomy" id="1703345"/>
    <lineage>
        <taxon>Bacteria</taxon>
        <taxon>Pseudomonadati</taxon>
        <taxon>Bacteroidota</taxon>
        <taxon>Chitinophagia</taxon>
        <taxon>Chitinophagales</taxon>
        <taxon>Chitinophagaceae</taxon>
        <taxon>Niastella</taxon>
    </lineage>
</organism>
<dbReference type="OrthoDB" id="1047533at2"/>
<reference evidence="2 3" key="1">
    <citation type="submission" date="2016-03" db="EMBL/GenBank/DDBJ databases">
        <title>Niastella vici sp. nov., isolated from farmland soil.</title>
        <authorList>
            <person name="Chen L."/>
            <person name="Wang D."/>
            <person name="Yang S."/>
            <person name="Wang G."/>
        </authorList>
    </citation>
    <scope>NUCLEOTIDE SEQUENCE [LARGE SCALE GENOMIC DNA]</scope>
    <source>
        <strain evidence="2 3">DJ57</strain>
    </source>
</reference>
<keyword evidence="1" id="KW-1133">Transmembrane helix</keyword>
<dbReference type="RefSeq" id="WP_081154759.1">
    <property type="nucleotide sequence ID" value="NZ_LVYD01000081.1"/>
</dbReference>
<keyword evidence="1" id="KW-0472">Membrane</keyword>
<dbReference type="STRING" id="1703345.A3860_37715"/>
<proteinExistence type="predicted"/>
<dbReference type="PROSITE" id="PS51257">
    <property type="entry name" value="PROKAR_LIPOPROTEIN"/>
    <property type="match status" value="1"/>
</dbReference>
<dbReference type="Proteomes" id="UP000192796">
    <property type="component" value="Unassembled WGS sequence"/>
</dbReference>
<keyword evidence="3" id="KW-1185">Reference proteome</keyword>
<feature type="transmembrane region" description="Helical" evidence="1">
    <location>
        <begin position="345"/>
        <end position="364"/>
    </location>
</feature>
<keyword evidence="1" id="KW-0812">Transmembrane</keyword>
<gene>
    <name evidence="2" type="ORF">A3860_37715</name>
</gene>
<comment type="caution">
    <text evidence="2">The sequence shown here is derived from an EMBL/GenBank/DDBJ whole genome shotgun (WGS) entry which is preliminary data.</text>
</comment>
<dbReference type="AlphaFoldDB" id="A0A1V9FM27"/>
<dbReference type="EMBL" id="LVYD01000081">
    <property type="protein sequence ID" value="OQP59398.1"/>
    <property type="molecule type" value="Genomic_DNA"/>
</dbReference>
<evidence type="ECO:0000313" key="3">
    <source>
        <dbReference type="Proteomes" id="UP000192796"/>
    </source>
</evidence>
<protein>
    <recommendedName>
        <fullName evidence="4">Transmembrane protein</fullName>
    </recommendedName>
</protein>
<evidence type="ECO:0000256" key="1">
    <source>
        <dbReference type="SAM" id="Phobius"/>
    </source>
</evidence>
<evidence type="ECO:0000313" key="2">
    <source>
        <dbReference type="EMBL" id="OQP59398.1"/>
    </source>
</evidence>